<dbReference type="Gene3D" id="3.20.20.70">
    <property type="entry name" value="Aldolase class I"/>
    <property type="match status" value="1"/>
</dbReference>
<evidence type="ECO:0000313" key="6">
    <source>
        <dbReference type="EMBL" id="HIQ23647.1"/>
    </source>
</evidence>
<accession>A0A832ZSL3</accession>
<dbReference type="InterPro" id="IPR058240">
    <property type="entry name" value="rSAM_sf"/>
</dbReference>
<evidence type="ECO:0000256" key="2">
    <source>
        <dbReference type="ARBA" id="ARBA00022723"/>
    </source>
</evidence>
<dbReference type="PANTHER" id="PTHR43075">
    <property type="entry name" value="FORMATE LYASE ACTIVATING ENZYME, PUTATIVE (AFU_ORTHOLOGUE AFUA_2G15630)-RELATED"/>
    <property type="match status" value="1"/>
</dbReference>
<reference evidence="6" key="1">
    <citation type="journal article" date="2020" name="ISME J.">
        <title>Gammaproteobacteria mediating utilization of methyl-, sulfur- and petroleum organic compounds in deep ocean hydrothermal plumes.</title>
        <authorList>
            <person name="Zhou Z."/>
            <person name="Liu Y."/>
            <person name="Pan J."/>
            <person name="Cron B.R."/>
            <person name="Toner B.M."/>
            <person name="Anantharaman K."/>
            <person name="Breier J.A."/>
            <person name="Dick G.J."/>
            <person name="Li M."/>
        </authorList>
    </citation>
    <scope>NUCLEOTIDE SEQUENCE</scope>
    <source>
        <strain evidence="6">SZUA-1523</strain>
    </source>
</reference>
<dbReference type="InterPro" id="IPR013785">
    <property type="entry name" value="Aldolase_TIM"/>
</dbReference>
<dbReference type="InterPro" id="IPR040085">
    <property type="entry name" value="MJ0674-like"/>
</dbReference>
<evidence type="ECO:0000256" key="4">
    <source>
        <dbReference type="ARBA" id="ARBA00023014"/>
    </source>
</evidence>
<evidence type="ECO:0000313" key="7">
    <source>
        <dbReference type="Proteomes" id="UP000600071"/>
    </source>
</evidence>
<dbReference type="PANTHER" id="PTHR43075:SF1">
    <property type="entry name" value="FORMATE LYASE ACTIVATING ENZYME, PUTATIVE (AFU_ORTHOLOGUE AFUA_2G15630)-RELATED"/>
    <property type="match status" value="1"/>
</dbReference>
<dbReference type="GO" id="GO:0046872">
    <property type="term" value="F:metal ion binding"/>
    <property type="evidence" value="ECO:0007669"/>
    <property type="project" value="UniProtKB-KW"/>
</dbReference>
<comment type="caution">
    <text evidence="6">The sequence shown here is derived from an EMBL/GenBank/DDBJ whole genome shotgun (WGS) entry which is preliminary data.</text>
</comment>
<dbReference type="GO" id="GO:0003824">
    <property type="term" value="F:catalytic activity"/>
    <property type="evidence" value="ECO:0007669"/>
    <property type="project" value="InterPro"/>
</dbReference>
<name>A0A832ZSL3_9CREN</name>
<sequence>MVFDRYTPERLWKLMRPDAVHVWLDEDVRKRLSWYYGVMINELPAKYIIAKYVEAEDDPYKLDYKDLIDVKRRARRLFEKLFKDARAGKLTLELFVKEFRGKPKYSLLDIDIALAKMLANPCRLCERHCMVDRSKRIGACRLDSRVYVHSWFHHLGEEAPLVPSGTIFYGGCNFSCVYCQNYDISQTMPRQGEVVDAKKLAWIQRMLRLHGARNINHVGGEPTPSLPTIIESLLHLDVNVPQIWNSNMYMTTEVMDILVDIIDLWLPDFKYGNNKCAMKLSAVPRYFDVVTRNLKIAVESGSMIIRHLVLPSHVECCSLRVLKWIAENLPLDRVLVNIMDQYRPEHLVAKYPRRWPELVRPVYREEVERVYAYASRLGIVYEPVS</sequence>
<organism evidence="6 7">
    <name type="scientific">Pyrodictium delaneyi</name>
    <dbReference type="NCBI Taxonomy" id="1273541"/>
    <lineage>
        <taxon>Archaea</taxon>
        <taxon>Thermoproteota</taxon>
        <taxon>Thermoprotei</taxon>
        <taxon>Desulfurococcales</taxon>
        <taxon>Pyrodictiaceae</taxon>
        <taxon>Pyrodictium</taxon>
    </lineage>
</organism>
<keyword evidence="2" id="KW-0479">Metal-binding</keyword>
<dbReference type="SUPFAM" id="SSF102114">
    <property type="entry name" value="Radical SAM enzymes"/>
    <property type="match status" value="1"/>
</dbReference>
<dbReference type="SFLD" id="SFLDS00029">
    <property type="entry name" value="Radical_SAM"/>
    <property type="match status" value="1"/>
</dbReference>
<evidence type="ECO:0000259" key="5">
    <source>
        <dbReference type="Pfam" id="PF04055"/>
    </source>
</evidence>
<evidence type="ECO:0000256" key="1">
    <source>
        <dbReference type="ARBA" id="ARBA00022691"/>
    </source>
</evidence>
<keyword evidence="1" id="KW-0949">S-adenosyl-L-methionine</keyword>
<gene>
    <name evidence="6" type="ORF">EYH50_01195</name>
</gene>
<dbReference type="Proteomes" id="UP000600071">
    <property type="component" value="Unassembled WGS sequence"/>
</dbReference>
<feature type="domain" description="Radical SAM core" evidence="5">
    <location>
        <begin position="167"/>
        <end position="313"/>
    </location>
</feature>
<evidence type="ECO:0000256" key="3">
    <source>
        <dbReference type="ARBA" id="ARBA00023004"/>
    </source>
</evidence>
<keyword evidence="4" id="KW-0411">Iron-sulfur</keyword>
<proteinExistence type="predicted"/>
<dbReference type="InterPro" id="IPR007197">
    <property type="entry name" value="rSAM"/>
</dbReference>
<dbReference type="SFLD" id="SFLDG01099">
    <property type="entry name" value="Uncharacterised_Radical_SAM_Su"/>
    <property type="match status" value="1"/>
</dbReference>
<keyword evidence="3" id="KW-0408">Iron</keyword>
<dbReference type="Pfam" id="PF04055">
    <property type="entry name" value="Radical_SAM"/>
    <property type="match status" value="1"/>
</dbReference>
<dbReference type="AlphaFoldDB" id="A0A832ZSL3"/>
<dbReference type="EMBL" id="DQVR01000031">
    <property type="protein sequence ID" value="HIQ23647.1"/>
    <property type="molecule type" value="Genomic_DNA"/>
</dbReference>
<dbReference type="GO" id="GO:0051536">
    <property type="term" value="F:iron-sulfur cluster binding"/>
    <property type="evidence" value="ECO:0007669"/>
    <property type="project" value="UniProtKB-KW"/>
</dbReference>
<protein>
    <submittedName>
        <fullName evidence="6">Radical SAM protein</fullName>
    </submittedName>
</protein>